<dbReference type="Gene3D" id="1.40.20.10">
    <property type="entry name" value="CHAD domain"/>
    <property type="match status" value="1"/>
</dbReference>
<comment type="caution">
    <text evidence="3">The sequence shown here is derived from an EMBL/GenBank/DDBJ whole genome shotgun (WGS) entry which is preliminary data.</text>
</comment>
<dbReference type="GO" id="GO:0046872">
    <property type="term" value="F:metal ion binding"/>
    <property type="evidence" value="ECO:0007669"/>
    <property type="project" value="TreeGrafter"/>
</dbReference>
<dbReference type="Pfam" id="PF05235">
    <property type="entry name" value="CHAD"/>
    <property type="match status" value="1"/>
</dbReference>
<dbReference type="InterPro" id="IPR033469">
    <property type="entry name" value="CYTH-like_dom_sf"/>
</dbReference>
<dbReference type="PANTHER" id="PTHR39569">
    <property type="entry name" value="INORGANIC TRIPHOSPHATASE"/>
    <property type="match status" value="1"/>
</dbReference>
<evidence type="ECO:0000313" key="3">
    <source>
        <dbReference type="EMBL" id="GGE38380.1"/>
    </source>
</evidence>
<organism evidence="3 4">
    <name type="scientific">Agaricicola taiwanensis</name>
    <dbReference type="NCBI Taxonomy" id="591372"/>
    <lineage>
        <taxon>Bacteria</taxon>
        <taxon>Pseudomonadati</taxon>
        <taxon>Pseudomonadota</taxon>
        <taxon>Alphaproteobacteria</taxon>
        <taxon>Rhodobacterales</taxon>
        <taxon>Paracoccaceae</taxon>
        <taxon>Agaricicola</taxon>
    </lineage>
</organism>
<gene>
    <name evidence="3" type="ORF">GCM10007276_14670</name>
</gene>
<dbReference type="PROSITE" id="PS51708">
    <property type="entry name" value="CHAD"/>
    <property type="match status" value="1"/>
</dbReference>
<dbReference type="SMART" id="SM00880">
    <property type="entry name" value="CHAD"/>
    <property type="match status" value="1"/>
</dbReference>
<dbReference type="AlphaFoldDB" id="A0A8J2VRX9"/>
<dbReference type="CDD" id="cd07756">
    <property type="entry name" value="CYTH-like_Pase_CHAD"/>
    <property type="match status" value="1"/>
</dbReference>
<dbReference type="Proteomes" id="UP000602745">
    <property type="component" value="Unassembled WGS sequence"/>
</dbReference>
<reference evidence="3" key="2">
    <citation type="submission" date="2020-09" db="EMBL/GenBank/DDBJ databases">
        <authorList>
            <person name="Sun Q."/>
            <person name="Sedlacek I."/>
        </authorList>
    </citation>
    <scope>NUCLEOTIDE SEQUENCE</scope>
    <source>
        <strain evidence="3">CCM 7684</strain>
    </source>
</reference>
<feature type="domain" description="CYTH" evidence="1">
    <location>
        <begin position="2"/>
        <end position="197"/>
    </location>
</feature>
<dbReference type="EMBL" id="BMCP01000001">
    <property type="protein sequence ID" value="GGE38380.1"/>
    <property type="molecule type" value="Genomic_DNA"/>
</dbReference>
<keyword evidence="4" id="KW-1185">Reference proteome</keyword>
<evidence type="ECO:0000259" key="2">
    <source>
        <dbReference type="PROSITE" id="PS51708"/>
    </source>
</evidence>
<sequence>MGDEIELKLELSPDAADKLERAGLFSAEPRTVRQRSLYFDTPDHDLSKAGLSLRIRTDGEKTVQTVKADGGKAAGLFVRPEWEQSVKGDVPVLDSSTPIRTLLGDKADKLTPIFEIIIERRVWDLEDDGTTMEIALDRGHVAVPGERQSPICEVELEQKAGSAAALFATARKMNLHVPVHLNVLSKSERGYRLLGPAPRHIKAEAMSLDADMDAATAFQHLARSCLRQFRLNETLLLERHDAEVVHQARVALRRLRSALSIHKAMLADDQSDHLRGELRWLAAKLGEVRNLDVLIDRVPRNSVEGKLEGARAEAYASLVTTLMAQRSRDLMIDLAEWISAGGWLKQADGEDVRHLPISQFAAEALDRLRKKVKKLGAHLAEASDEERHELRKAAKKLRYASEFYASLYKGKREKRRYRQFVDALKQLQDHLGELNDLATAPEVLGELGLHDVPAAALLLAGEGRDRVLDAAADGYDALVDAKRFWR</sequence>
<dbReference type="GO" id="GO:0050355">
    <property type="term" value="F:inorganic triphosphate phosphatase activity"/>
    <property type="evidence" value="ECO:0007669"/>
    <property type="project" value="InterPro"/>
</dbReference>
<dbReference type="PROSITE" id="PS51707">
    <property type="entry name" value="CYTH"/>
    <property type="match status" value="1"/>
</dbReference>
<dbReference type="Gene3D" id="2.40.320.10">
    <property type="entry name" value="Hypothetical Protein Pfu-838710-001"/>
    <property type="match status" value="1"/>
</dbReference>
<dbReference type="Pfam" id="PF01928">
    <property type="entry name" value="CYTH"/>
    <property type="match status" value="1"/>
</dbReference>
<protein>
    <submittedName>
        <fullName evidence="3">Inorganic triphosphatase</fullName>
    </submittedName>
</protein>
<feature type="domain" description="CHAD" evidence="2">
    <location>
        <begin position="211"/>
        <end position="486"/>
    </location>
</feature>
<dbReference type="SUPFAM" id="SSF55154">
    <property type="entry name" value="CYTH-like phosphatases"/>
    <property type="match status" value="1"/>
</dbReference>
<dbReference type="InterPro" id="IPR007899">
    <property type="entry name" value="CHAD_dom"/>
</dbReference>
<dbReference type="PANTHER" id="PTHR39569:SF1">
    <property type="entry name" value="INORGANIC TRIPHOSPHATASE"/>
    <property type="match status" value="1"/>
</dbReference>
<proteinExistence type="predicted"/>
<reference evidence="3" key="1">
    <citation type="journal article" date="2014" name="Int. J. Syst. Evol. Microbiol.">
        <title>Complete genome sequence of Corynebacterium casei LMG S-19264T (=DSM 44701T), isolated from a smear-ripened cheese.</title>
        <authorList>
            <consortium name="US DOE Joint Genome Institute (JGI-PGF)"/>
            <person name="Walter F."/>
            <person name="Albersmeier A."/>
            <person name="Kalinowski J."/>
            <person name="Ruckert C."/>
        </authorList>
    </citation>
    <scope>NUCLEOTIDE SEQUENCE</scope>
    <source>
        <strain evidence="3">CCM 7684</strain>
    </source>
</reference>
<evidence type="ECO:0000313" key="4">
    <source>
        <dbReference type="Proteomes" id="UP000602745"/>
    </source>
</evidence>
<dbReference type="InterPro" id="IPR023577">
    <property type="entry name" value="CYTH_domain"/>
</dbReference>
<dbReference type="InterPro" id="IPR039013">
    <property type="entry name" value="YgiF"/>
</dbReference>
<dbReference type="InterPro" id="IPR038186">
    <property type="entry name" value="CHAD_dom_sf"/>
</dbReference>
<accession>A0A8J2VRX9</accession>
<evidence type="ECO:0000259" key="1">
    <source>
        <dbReference type="PROSITE" id="PS51707"/>
    </source>
</evidence>
<name>A0A8J2VRX9_9RHOB</name>
<dbReference type="SMART" id="SM01118">
    <property type="entry name" value="CYTH"/>
    <property type="match status" value="1"/>
</dbReference>
<dbReference type="RefSeq" id="WP_188409006.1">
    <property type="nucleotide sequence ID" value="NZ_BMCP01000001.1"/>
</dbReference>